<organism evidence="4 5">
    <name type="scientific">Selenomonas dianae</name>
    <dbReference type="NCBI Taxonomy" id="135079"/>
    <lineage>
        <taxon>Bacteria</taxon>
        <taxon>Bacillati</taxon>
        <taxon>Bacillota</taxon>
        <taxon>Negativicutes</taxon>
        <taxon>Selenomonadales</taxon>
        <taxon>Selenomonadaceae</taxon>
        <taxon>Selenomonas</taxon>
    </lineage>
</organism>
<keyword evidence="2" id="KW-0732">Signal</keyword>
<evidence type="ECO:0000313" key="4">
    <source>
        <dbReference type="EMBL" id="GAA0210588.1"/>
    </source>
</evidence>
<name>A0ABN0T2Q6_9FIRM</name>
<sequence length="2005" mass="209658">MLKGMKAKRQLAAFVALAVGGAFAGAPAAYAAESATVKTGDNIGGNDGTVAHPYGDIVGTNLMNGSVAGNHLTIGELILPSPNLPRVNGTITAGGKAATTADVSGNTLTINNINLVGNAYAGEGKGSVFNNIVEMNGGTVTGELHGSHAESMVQQTGTGKTIENTVRMSGGTVTGALYGSYSIKGGATHGKVELTNAGGTVYGTVKAGADGIAIAGGRGKTSANNNDVVIERGTVEGKVYGGYAENISTNGATAANRVTIGDVKGDYTPDLTKAELYGGNDTVHYGKNELTVRTKNVTTVSAKNFDKYTFALNAGIRAGNTMLTLTEDGNALGRNVSLADFKVDATGWSGKGVNAQNQDVTGYYGDVGTVTLMKDGKTQNNPTLSNRASNLYITNPSAKPTGVSEDYEYQMSVNTYVTQDHLLAPQRSTTWREVKATFHRFQNADATYNSSAAVNGAIYGGYSIWEKRNVRDNKLKITNAGGTLLPDGTYQGTLSAYGGKTTTGADAIKNQLSMTGGVMANLYGGHAEHEGSVKENGVVLTGGTVTGEIIGGRSEGTGVVHKNTVTVDNAEVKGGVTGGSGKTTVSENEVTIQGNKIGDTVYSVIGGEVRGASIDGDDSTVRTATGNKVTITEGDIQKIVYGVYGDFWASGSAQDTYTPTVEKNIVTISGGSAKDICGAYLKKIGTALENEVTVTGTAKLGDKIYGAYTDGTARLVGNKVTIRAGSDAVVNNVYGALSNGTWSDGKGTDGEVTENKVTIESGDVRTDVVGGESTSSAYNAAVVTKNEVTITGGVVHGNVYGGITRADLPTGGDKLEKSSGGNIVTITDGRVGGLREDNSVVDTAIYGGYAHGTNKTVETGNTINLGSPDGQYSADLTHTTLYGGATTADGNTLNVKAKNITVKAVYNFQNYRFFLTDQIQAGDTMLTLTGQDPSGKLFTGTQSVDFANFGLDLTRMSNRQIAGRVTLLDASKSNGLSFTNYDPQGASAATKTNGDYEYSLRTDTDTAQGKQVLLDYNRFRNGDVKYEATDKTKDQAEWFAGLSYGGQTTTHNRLIIDGTLTRSIAAYGAKTLGKTGGSGGTTANDGNTLEIRSTGKNPFSVTEGYGGYIGRSNNAGTVQNNRVLMAGGTAGTLYGGYSKGTGAVTENTVQITGGKVTGDVYAGYAATAGQATKNTLILGADNGSYDATIEGKIYGANDTGAGADNTLVVQAGNVSVQQVKNFDTFKFVLHNNNLIGKTMLQIKGAGGLGNTIDFKKITVDAKKFNIDPTWMGSHSLRLIQSADGMNFSNYSATDLTKTYYPNDPYEAYLHINGNESTTTAAGTVTGQDVLMTVNRLRDGDRRYDGTDAKLVSDEVFTGISAMGYDVERNKLLITGTQAGGIKTFAAAGVTTGEKKANLTGNALTIDRDAALSIRDVYGAYAKNPASDGEMKENSVVLLHGNLTGNIYGAKSESKLKLSSNRVQVMNGSVVGNIYGGYSVSGDVEKSIVDLGRVTIGSIANNGSLIGGNVYGGWGKTAKDNTVTLRGTTVKGHVYGGWLSTGAAAPVTDGNTLNIYDMGTTVGYFEGFQNLNFYLSPQADTRLSMLTLTDPSHKDIRGMKLSIDINGTSAPIHSGDIISLIKLPTDKNLTTDDFTGKEYKTTKGVTLNYTFGLETRGTLANQSLIKNELVARVKNISVNPQTKSLVETQAAAIAFLGSGSDLLTDVGIPAAEAAAIQIADIVDTPYAGSEKNSAAASVPLSTLGSYQLFAAQSFGNMRLKSGSYVDTKGWNLNVGYARRNDLIDRSITFGPFVEYGRGSYDSYLDDGTHGNGKTDYLGIGVMAKTESENGLYIEGSLRTGRAKSDYSGRIGTSSTGYDLSSNYVAGHLGIGQKTELDSGNKVETYAKYFYAHQAGTSAKLSTGETYDFGASTSSRIRLGTRYTVKNDLSGEFYAGLAWEYEFDGKGTAAFEGYNLPGTSLKGSTTLLELGYRFAPVDSTVTYGLNLTAFKGKRKGVTGGFNIAWAF</sequence>
<dbReference type="PROSITE" id="PS51208">
    <property type="entry name" value="AUTOTRANSPORTER"/>
    <property type="match status" value="1"/>
</dbReference>
<evidence type="ECO:0000256" key="1">
    <source>
        <dbReference type="SAM" id="MobiDB-lite"/>
    </source>
</evidence>
<dbReference type="SUPFAM" id="SSF103515">
    <property type="entry name" value="Autotransporter"/>
    <property type="match status" value="1"/>
</dbReference>
<gene>
    <name evidence="4" type="ORF">GCM10008919_12390</name>
</gene>
<comment type="caution">
    <text evidence="4">The sequence shown here is derived from an EMBL/GenBank/DDBJ whole genome shotgun (WGS) entry which is preliminary data.</text>
</comment>
<feature type="domain" description="Autotransporter" evidence="3">
    <location>
        <begin position="1740"/>
        <end position="2005"/>
    </location>
</feature>
<dbReference type="RefSeq" id="WP_304986923.1">
    <property type="nucleotide sequence ID" value="NZ_BAAACR010000008.1"/>
</dbReference>
<dbReference type="InterPro" id="IPR005546">
    <property type="entry name" value="Autotransporte_beta"/>
</dbReference>
<accession>A0ABN0T2Q6</accession>
<reference evidence="4 5" key="1">
    <citation type="journal article" date="2019" name="Int. J. Syst. Evol. Microbiol.">
        <title>The Global Catalogue of Microorganisms (GCM) 10K type strain sequencing project: providing services to taxonomists for standard genome sequencing and annotation.</title>
        <authorList>
            <consortium name="The Broad Institute Genomics Platform"/>
            <consortium name="The Broad Institute Genome Sequencing Center for Infectious Disease"/>
            <person name="Wu L."/>
            <person name="Ma J."/>
        </authorList>
    </citation>
    <scope>NUCLEOTIDE SEQUENCE [LARGE SCALE GENOMIC DNA]</scope>
    <source>
        <strain evidence="4 5">JCM 8542</strain>
    </source>
</reference>
<protein>
    <recommendedName>
        <fullName evidence="3">Autotransporter domain-containing protein</fullName>
    </recommendedName>
</protein>
<evidence type="ECO:0000313" key="5">
    <source>
        <dbReference type="Proteomes" id="UP001500399"/>
    </source>
</evidence>
<feature type="chain" id="PRO_5046648074" description="Autotransporter domain-containing protein" evidence="2">
    <location>
        <begin position="32"/>
        <end position="2005"/>
    </location>
</feature>
<dbReference type="Proteomes" id="UP001500399">
    <property type="component" value="Unassembled WGS sequence"/>
</dbReference>
<keyword evidence="5" id="KW-1185">Reference proteome</keyword>
<proteinExistence type="predicted"/>
<feature type="compositionally biased region" description="Polar residues" evidence="1">
    <location>
        <begin position="1084"/>
        <end position="1095"/>
    </location>
</feature>
<evidence type="ECO:0000259" key="3">
    <source>
        <dbReference type="PROSITE" id="PS51208"/>
    </source>
</evidence>
<feature type="region of interest" description="Disordered" evidence="1">
    <location>
        <begin position="1076"/>
        <end position="1095"/>
    </location>
</feature>
<dbReference type="InterPro" id="IPR036709">
    <property type="entry name" value="Autotransporte_beta_dom_sf"/>
</dbReference>
<dbReference type="Gene3D" id="2.40.128.130">
    <property type="entry name" value="Autotransporter beta-domain"/>
    <property type="match status" value="1"/>
</dbReference>
<dbReference type="EMBL" id="BAAACR010000008">
    <property type="protein sequence ID" value="GAA0210588.1"/>
    <property type="molecule type" value="Genomic_DNA"/>
</dbReference>
<evidence type="ECO:0000256" key="2">
    <source>
        <dbReference type="SAM" id="SignalP"/>
    </source>
</evidence>
<feature type="signal peptide" evidence="2">
    <location>
        <begin position="1"/>
        <end position="31"/>
    </location>
</feature>